<evidence type="ECO:0000256" key="1">
    <source>
        <dbReference type="SAM" id="MobiDB-lite"/>
    </source>
</evidence>
<dbReference type="InterPro" id="IPR014752">
    <property type="entry name" value="Arrestin-like_C"/>
</dbReference>
<accession>A0A9P6K554</accession>
<dbReference type="InterPro" id="IPR014756">
    <property type="entry name" value="Ig_E-set"/>
</dbReference>
<evidence type="ECO:0008006" key="6">
    <source>
        <dbReference type="Google" id="ProtNLM"/>
    </source>
</evidence>
<feature type="compositionally biased region" description="Polar residues" evidence="1">
    <location>
        <begin position="483"/>
        <end position="514"/>
    </location>
</feature>
<gene>
    <name evidence="4" type="ORF">EC957_009376</name>
</gene>
<feature type="region of interest" description="Disordered" evidence="1">
    <location>
        <begin position="455"/>
        <end position="873"/>
    </location>
</feature>
<dbReference type="AlphaFoldDB" id="A0A9P6K554"/>
<feature type="compositionally biased region" description="Low complexity" evidence="1">
    <location>
        <begin position="618"/>
        <end position="646"/>
    </location>
</feature>
<feature type="compositionally biased region" description="Basic and acidic residues" evidence="1">
    <location>
        <begin position="776"/>
        <end position="787"/>
    </location>
</feature>
<dbReference type="Proteomes" id="UP000723463">
    <property type="component" value="Unassembled WGS sequence"/>
</dbReference>
<feature type="compositionally biased region" description="Polar residues" evidence="1">
    <location>
        <begin position="788"/>
        <end position="801"/>
    </location>
</feature>
<feature type="compositionally biased region" description="Polar residues" evidence="1">
    <location>
        <begin position="537"/>
        <end position="548"/>
    </location>
</feature>
<reference evidence="4" key="1">
    <citation type="journal article" date="2020" name="Fungal Divers.">
        <title>Resolving the Mortierellaceae phylogeny through synthesis of multi-gene phylogenetics and phylogenomics.</title>
        <authorList>
            <person name="Vandepol N."/>
            <person name="Liber J."/>
            <person name="Desiro A."/>
            <person name="Na H."/>
            <person name="Kennedy M."/>
            <person name="Barry K."/>
            <person name="Grigoriev I.V."/>
            <person name="Miller A.N."/>
            <person name="O'Donnell K."/>
            <person name="Stajich J.E."/>
            <person name="Bonito G."/>
        </authorList>
    </citation>
    <scope>NUCLEOTIDE SEQUENCE</scope>
    <source>
        <strain evidence="4">NRRL 2591</strain>
    </source>
</reference>
<feature type="compositionally biased region" description="Polar residues" evidence="1">
    <location>
        <begin position="813"/>
        <end position="838"/>
    </location>
</feature>
<dbReference type="Gene3D" id="2.60.40.640">
    <property type="match status" value="2"/>
</dbReference>
<evidence type="ECO:0000259" key="3">
    <source>
        <dbReference type="Pfam" id="PF02752"/>
    </source>
</evidence>
<protein>
    <recommendedName>
        <fullName evidence="6">Arrestin C-terminal-like domain-containing protein</fullName>
    </recommendedName>
</protein>
<evidence type="ECO:0000313" key="5">
    <source>
        <dbReference type="Proteomes" id="UP000723463"/>
    </source>
</evidence>
<dbReference type="InterPro" id="IPR011021">
    <property type="entry name" value="Arrestin-like_N"/>
</dbReference>
<sequence length="955" mass="102947">MAVSPSPPPPVPSTTLSSTRSSTLTVVFAQGGSGSTCLLRPNAVVRGHVELKLIKPCHASGVRLNLKAEESAIVLGQESNGDSMRQKFQQTVITLFETEVMVSGSNQGDNELANWQEIAPGSYTFPFALKVPNVNFPPCIPGLDGFSIRYVWKAYVESPFEPILSSEEVLCQFMPNVLAPKPQEWTYREVVGAVMSKSTTQVNKPPTGIDVSIKMHQQVYVPGDPLSMAMTLVNNGQGKVAAIDMVLRRTIKGTVSTSYANLSNQSQTHIMTKTVECKVRSGETGEVDILTTIPPLGKYYSIPTFESNFLKVYYELLCIVKVKRSVFSGGDTTYQCAFPIPIATHNVDNPIITGRTPRWTKSRLQPYFFESAWADPIGDLPGPLVNTNCNNINTSTDTLQAVSPVIATGESTIGMSSLASASAASLLSNPGSSNAMQEFLTGGSVELHRERTLKKSLTRSKSMKDLQTPRLNGSTWRAEREQLLNQTRDQPSNNANATQFDRSVTDGASSSSNGVGKRSPPLGATTKSSTTKSSTTNDDWQQQGQNAPSDAGVVDSNGNVGYTPPPPTARPPKSAHRELTPEQQAELARKASRRILPNQGMYNNDGILPPEIESRYQPQSPTTNPAANPAVAAVSQSSSTTNNNASLSRPLPRRNASLSQKSHYQQHGGGSSNYIPDQDTIDTPTPSSRGNYTGVYEPIRSNTGNSSSNGGGGNDQGYSSSSRHQQDGGYPAAPERVPYQHSLPAHQQPPGVIIPVGLVSPPLLASTSPSSSSKNTRLERSPSRRDVSATNGGLSNLSTNAGDFMPPPPFNKSMPTSTITETNNGNSSYHQRQGSAGSNHVVIGNNNANNNNNNNNNNNTNSNNNNNTNSNNNNINNSCIGNYDLARIPPWERVERVHHQNWFRPGPHQTGALQTFDAAGLTLSNLQSVPILKKTLQRPVDTAVVHSIEVEEHLR</sequence>
<feature type="compositionally biased region" description="Polar residues" evidence="1">
    <location>
        <begin position="656"/>
        <end position="665"/>
    </location>
</feature>
<feature type="compositionally biased region" description="Low complexity" evidence="1">
    <location>
        <begin position="845"/>
        <end position="873"/>
    </location>
</feature>
<dbReference type="SUPFAM" id="SSF81296">
    <property type="entry name" value="E set domains"/>
    <property type="match status" value="1"/>
</dbReference>
<evidence type="ECO:0000259" key="2">
    <source>
        <dbReference type="Pfam" id="PF00339"/>
    </source>
</evidence>
<dbReference type="EMBL" id="JAAAXW010000051">
    <property type="protein sequence ID" value="KAF9546771.1"/>
    <property type="molecule type" value="Genomic_DNA"/>
</dbReference>
<name>A0A9P6K554_9FUNG</name>
<feature type="domain" description="Arrestin-like N-terminal" evidence="2">
    <location>
        <begin position="41"/>
        <end position="162"/>
    </location>
</feature>
<feature type="compositionally biased region" description="Polar residues" evidence="1">
    <location>
        <begin position="681"/>
        <end position="691"/>
    </location>
</feature>
<feature type="compositionally biased region" description="Low complexity" evidence="1">
    <location>
        <begin position="525"/>
        <end position="536"/>
    </location>
</feature>
<feature type="domain" description="Arrestin C-terminal-like" evidence="3">
    <location>
        <begin position="209"/>
        <end position="343"/>
    </location>
</feature>
<dbReference type="InterPro" id="IPR011022">
    <property type="entry name" value="Arrestin_C-like"/>
</dbReference>
<organism evidence="4 5">
    <name type="scientific">Mortierella hygrophila</name>
    <dbReference type="NCBI Taxonomy" id="979708"/>
    <lineage>
        <taxon>Eukaryota</taxon>
        <taxon>Fungi</taxon>
        <taxon>Fungi incertae sedis</taxon>
        <taxon>Mucoromycota</taxon>
        <taxon>Mortierellomycotina</taxon>
        <taxon>Mortierellomycetes</taxon>
        <taxon>Mortierellales</taxon>
        <taxon>Mortierellaceae</taxon>
        <taxon>Mortierella</taxon>
    </lineage>
</organism>
<evidence type="ECO:0000313" key="4">
    <source>
        <dbReference type="EMBL" id="KAF9546771.1"/>
    </source>
</evidence>
<dbReference type="Pfam" id="PF02752">
    <property type="entry name" value="Arrestin_C"/>
    <property type="match status" value="1"/>
</dbReference>
<proteinExistence type="predicted"/>
<dbReference type="Pfam" id="PF00339">
    <property type="entry name" value="Arrestin_N"/>
    <property type="match status" value="1"/>
</dbReference>
<keyword evidence="5" id="KW-1185">Reference proteome</keyword>
<feature type="compositionally biased region" description="Low complexity" evidence="1">
    <location>
        <begin position="758"/>
        <end position="773"/>
    </location>
</feature>
<comment type="caution">
    <text evidence="4">The sequence shown here is derived from an EMBL/GenBank/DDBJ whole genome shotgun (WGS) entry which is preliminary data.</text>
</comment>